<keyword evidence="2" id="KW-1185">Reference proteome</keyword>
<reference evidence="2" key="1">
    <citation type="submission" date="2016-11" db="EMBL/GenBank/DDBJ databases">
        <authorList>
            <person name="Varghese N."/>
            <person name="Submissions S."/>
        </authorList>
    </citation>
    <scope>NUCLEOTIDE SEQUENCE [LARGE SCALE GENOMIC DNA]</scope>
    <source>
        <strain evidence="2">C3</strain>
    </source>
</reference>
<dbReference type="InterPro" id="IPR038475">
    <property type="entry name" value="RecG_C_sf"/>
</dbReference>
<dbReference type="Gene3D" id="3.30.565.60">
    <property type="match status" value="1"/>
</dbReference>
<dbReference type="CDD" id="cd00090">
    <property type="entry name" value="HTH_ARSR"/>
    <property type="match status" value="1"/>
</dbReference>
<dbReference type="Gene3D" id="1.10.10.10">
    <property type="entry name" value="Winged helix-like DNA-binding domain superfamily/Winged helix DNA-binding domain"/>
    <property type="match status" value="1"/>
</dbReference>
<dbReference type="Pfam" id="PF13412">
    <property type="entry name" value="HTH_24"/>
    <property type="match status" value="1"/>
</dbReference>
<proteinExistence type="predicted"/>
<keyword evidence="1" id="KW-0238">DNA-binding</keyword>
<name>A0A1K1PS98_SELRU</name>
<dbReference type="InterPro" id="IPR036388">
    <property type="entry name" value="WH-like_DNA-bd_sf"/>
</dbReference>
<accession>A0A1K1PS98</accession>
<gene>
    <name evidence="1" type="ORF">SAMN02910323_2142</name>
</gene>
<dbReference type="Pfam" id="PF13749">
    <property type="entry name" value="HATPase_c_4"/>
    <property type="match status" value="1"/>
</dbReference>
<dbReference type="Proteomes" id="UP000182958">
    <property type="component" value="Unassembled WGS sequence"/>
</dbReference>
<dbReference type="EMBL" id="FPJA01000009">
    <property type="protein sequence ID" value="SFW50503.1"/>
    <property type="molecule type" value="Genomic_DNA"/>
</dbReference>
<sequence>MLMDEILQGESATVDHRYYDQLPADYEITASDIENLCNSLYKTAVENADRKSSSVDIRRINANTLLSWGVLAERSGKLVPTNAFSLLTGHYNLPCKVQCGVFRGSSRALLVGRQEFQGPIQKQVQDVYEYVLTKCGLRTEIRGLYRYDSYEFPKESLREAIVNAVVHRSYLEHSDVTVFLYDDRLEITSPGGLLQTVTIERIKEGYSKVRNRALTDAFIYMNLIDQYGSGIPRILEEFRQEGLVEPKLVDMGADFRVIFKRRNIFDTDDTDDTNATEDSIDEKICEIMQQDNEVTVNRLAERLHTSRSTVLRSIKRLKNNGLVQRIGDNRNGKWQVVNVKY</sequence>
<dbReference type="AlphaFoldDB" id="A0A1K1PS98"/>
<protein>
    <submittedName>
        <fullName evidence="1">Winged helix-turn-helix DNA-binding</fullName>
    </submittedName>
</protein>
<evidence type="ECO:0000313" key="1">
    <source>
        <dbReference type="EMBL" id="SFW50503.1"/>
    </source>
</evidence>
<dbReference type="InterPro" id="IPR011991">
    <property type="entry name" value="ArsR-like_HTH"/>
</dbReference>
<dbReference type="GO" id="GO:0003677">
    <property type="term" value="F:DNA binding"/>
    <property type="evidence" value="ECO:0007669"/>
    <property type="project" value="UniProtKB-KW"/>
</dbReference>
<dbReference type="SUPFAM" id="SSF46785">
    <property type="entry name" value="Winged helix' DNA-binding domain"/>
    <property type="match status" value="1"/>
</dbReference>
<dbReference type="PANTHER" id="PTHR30595:SF6">
    <property type="entry name" value="SCHLAFEN ALBA-2 DOMAIN-CONTAINING PROTEIN"/>
    <property type="match status" value="1"/>
</dbReference>
<dbReference type="PANTHER" id="PTHR30595">
    <property type="entry name" value="GLPR-RELATED TRANSCRIPTIONAL REPRESSOR"/>
    <property type="match status" value="1"/>
</dbReference>
<dbReference type="InterPro" id="IPR036390">
    <property type="entry name" value="WH_DNA-bd_sf"/>
</dbReference>
<evidence type="ECO:0000313" key="2">
    <source>
        <dbReference type="Proteomes" id="UP000182958"/>
    </source>
</evidence>
<organism evidence="1 2">
    <name type="scientific">Selenomonas ruminantium</name>
    <dbReference type="NCBI Taxonomy" id="971"/>
    <lineage>
        <taxon>Bacteria</taxon>
        <taxon>Bacillati</taxon>
        <taxon>Bacillota</taxon>
        <taxon>Negativicutes</taxon>
        <taxon>Selenomonadales</taxon>
        <taxon>Selenomonadaceae</taxon>
        <taxon>Selenomonas</taxon>
    </lineage>
</organism>